<comment type="caution">
    <text evidence="1">The sequence shown here is derived from an EMBL/GenBank/DDBJ whole genome shotgun (WGS) entry which is preliminary data.</text>
</comment>
<reference evidence="1" key="1">
    <citation type="submission" date="2021-02" db="EMBL/GenBank/DDBJ databases">
        <authorList>
            <person name="Nowell W R."/>
        </authorList>
    </citation>
    <scope>NUCLEOTIDE SEQUENCE</scope>
</reference>
<dbReference type="Proteomes" id="UP000663882">
    <property type="component" value="Unassembled WGS sequence"/>
</dbReference>
<evidence type="ECO:0000313" key="1">
    <source>
        <dbReference type="EMBL" id="CAF1367918.1"/>
    </source>
</evidence>
<gene>
    <name evidence="2" type="ORF">OTI717_LOCUS33991</name>
    <name evidence="1" type="ORF">RFH988_LOCUS33179</name>
</gene>
<dbReference type="Proteomes" id="UP000663823">
    <property type="component" value="Unassembled WGS sequence"/>
</dbReference>
<dbReference type="EMBL" id="CAJNOO010004088">
    <property type="protein sequence ID" value="CAF1367918.1"/>
    <property type="molecule type" value="Genomic_DNA"/>
</dbReference>
<dbReference type="EMBL" id="CAJOAX010011656">
    <property type="protein sequence ID" value="CAF4097548.1"/>
    <property type="molecule type" value="Genomic_DNA"/>
</dbReference>
<proteinExistence type="predicted"/>
<dbReference type="OrthoDB" id="10062224at2759"/>
<evidence type="ECO:0000313" key="2">
    <source>
        <dbReference type="EMBL" id="CAF4097548.1"/>
    </source>
</evidence>
<accession>A0A815IGK6</accession>
<dbReference type="AlphaFoldDB" id="A0A815IGK6"/>
<name>A0A815IGK6_9BILA</name>
<protein>
    <submittedName>
        <fullName evidence="1">Uncharacterized protein</fullName>
    </submittedName>
</protein>
<organism evidence="1 3">
    <name type="scientific">Rotaria sordida</name>
    <dbReference type="NCBI Taxonomy" id="392033"/>
    <lineage>
        <taxon>Eukaryota</taxon>
        <taxon>Metazoa</taxon>
        <taxon>Spiralia</taxon>
        <taxon>Gnathifera</taxon>
        <taxon>Rotifera</taxon>
        <taxon>Eurotatoria</taxon>
        <taxon>Bdelloidea</taxon>
        <taxon>Philodinida</taxon>
        <taxon>Philodinidae</taxon>
        <taxon>Rotaria</taxon>
    </lineage>
</organism>
<evidence type="ECO:0000313" key="3">
    <source>
        <dbReference type="Proteomes" id="UP000663882"/>
    </source>
</evidence>
<sequence length="206" mass="23623">MAVDILTSFLRDDTHVAEGSDDISSFFRDDTNATEGDEDISSFLLKNINLPGNNQIIFASQQGQKRSFEHHTDIMENEKPRPKDPKVIQHLTEATNTSLNDKGNTIFHQDTSLVDIMNILNMNEDQLKLCNKKSSTATARLVINFLFPHPDSNFSYVEADKIIVDTIIKYTKFSNPNDNKSNAEVRRAISNYFSRLNYQRKIRRNH</sequence>